<dbReference type="Proteomes" id="UP000708208">
    <property type="component" value="Unassembled WGS sequence"/>
</dbReference>
<evidence type="ECO:0000313" key="3">
    <source>
        <dbReference type="EMBL" id="CAG7722491.1"/>
    </source>
</evidence>
<feature type="compositionally biased region" description="Acidic residues" evidence="2">
    <location>
        <begin position="325"/>
        <end position="340"/>
    </location>
</feature>
<dbReference type="OrthoDB" id="27325at2759"/>
<feature type="compositionally biased region" description="Basic and acidic residues" evidence="2">
    <location>
        <begin position="1"/>
        <end position="12"/>
    </location>
</feature>
<dbReference type="AlphaFoldDB" id="A0A8J2P1X0"/>
<protein>
    <recommendedName>
        <fullName evidence="5">Nucleosome assembly protein 1-like 1</fullName>
    </recommendedName>
</protein>
<sequence length="359" mass="41165">MESQKGRERGGEEVITINPDGEVGDGEEVDLNSYFKTADDSSLTEPWMIRRRVKALKKILARGMQIERKFYEEISILERKYESLFQPLYAQRLQITSGKCEPKDEECDFPEDSDAAYELLQKARSDNKGSEGDEADGIKGIPHFWLTAMKNVGVLAEMIESHDEPVLQHLENISVELVAEPNGFKINFHFAPNEFIKNSVLTKSYTMKNDVDERDPLSYDGPEITNCHGCTVEWQENRNVTQIQRQKKIKDKNGSVKLVTEKFRVPSFFDFFSPPEIPSDPNFEMDEEVLVQLTRDFDIGQFIRETFIPRAVMHYTGEAETDHGSDEDEGDDETDYDGLSDDMSNLSMNKPREADPYDQ</sequence>
<evidence type="ECO:0000313" key="4">
    <source>
        <dbReference type="Proteomes" id="UP000708208"/>
    </source>
</evidence>
<evidence type="ECO:0000256" key="2">
    <source>
        <dbReference type="SAM" id="MobiDB-lite"/>
    </source>
</evidence>
<organism evidence="3 4">
    <name type="scientific">Allacma fusca</name>
    <dbReference type="NCBI Taxonomy" id="39272"/>
    <lineage>
        <taxon>Eukaryota</taxon>
        <taxon>Metazoa</taxon>
        <taxon>Ecdysozoa</taxon>
        <taxon>Arthropoda</taxon>
        <taxon>Hexapoda</taxon>
        <taxon>Collembola</taxon>
        <taxon>Symphypleona</taxon>
        <taxon>Sminthuridae</taxon>
        <taxon>Allacma</taxon>
    </lineage>
</organism>
<comment type="similarity">
    <text evidence="1">Belongs to the nucleosome assembly protein (NAP) family.</text>
</comment>
<evidence type="ECO:0008006" key="5">
    <source>
        <dbReference type="Google" id="ProtNLM"/>
    </source>
</evidence>
<gene>
    <name evidence="3" type="ORF">AFUS01_LOCUS11622</name>
</gene>
<feature type="region of interest" description="Disordered" evidence="2">
    <location>
        <begin position="1"/>
        <end position="26"/>
    </location>
</feature>
<feature type="compositionally biased region" description="Basic and acidic residues" evidence="2">
    <location>
        <begin position="350"/>
        <end position="359"/>
    </location>
</feature>
<comment type="caution">
    <text evidence="3">The sequence shown here is derived from an EMBL/GenBank/DDBJ whole genome shotgun (WGS) entry which is preliminary data.</text>
</comment>
<reference evidence="3" key="1">
    <citation type="submission" date="2021-06" db="EMBL/GenBank/DDBJ databases">
        <authorList>
            <person name="Hodson N. C."/>
            <person name="Mongue J. A."/>
            <person name="Jaron S. K."/>
        </authorList>
    </citation>
    <scope>NUCLEOTIDE SEQUENCE</scope>
</reference>
<feature type="region of interest" description="Disordered" evidence="2">
    <location>
        <begin position="319"/>
        <end position="359"/>
    </location>
</feature>
<dbReference type="PANTHER" id="PTHR11875">
    <property type="entry name" value="TESTIS-SPECIFIC Y-ENCODED PROTEIN"/>
    <property type="match status" value="1"/>
</dbReference>
<dbReference type="GO" id="GO:0005634">
    <property type="term" value="C:nucleus"/>
    <property type="evidence" value="ECO:0007669"/>
    <property type="project" value="InterPro"/>
</dbReference>
<name>A0A8J2P1X0_9HEXA</name>
<dbReference type="InterPro" id="IPR002164">
    <property type="entry name" value="NAP_family"/>
</dbReference>
<dbReference type="Pfam" id="PF00956">
    <property type="entry name" value="NAP"/>
    <property type="match status" value="1"/>
</dbReference>
<dbReference type="GO" id="GO:0006334">
    <property type="term" value="P:nucleosome assembly"/>
    <property type="evidence" value="ECO:0007669"/>
    <property type="project" value="InterPro"/>
</dbReference>
<dbReference type="EMBL" id="CAJVCH010089854">
    <property type="protein sequence ID" value="CAG7722491.1"/>
    <property type="molecule type" value="Genomic_DNA"/>
</dbReference>
<proteinExistence type="inferred from homology"/>
<evidence type="ECO:0000256" key="1">
    <source>
        <dbReference type="RuleBase" id="RU003876"/>
    </source>
</evidence>
<accession>A0A8J2P1X0</accession>
<keyword evidence="4" id="KW-1185">Reference proteome</keyword>